<dbReference type="Gene3D" id="2.60.40.420">
    <property type="entry name" value="Cupredoxins - blue copper proteins"/>
    <property type="match status" value="3"/>
</dbReference>
<proteinExistence type="inferred from homology"/>
<dbReference type="SUPFAM" id="SSF49503">
    <property type="entry name" value="Cupredoxins"/>
    <property type="match status" value="3"/>
</dbReference>
<feature type="domain" description="Plastocyanin-like" evidence="6">
    <location>
        <begin position="453"/>
        <end position="568"/>
    </location>
</feature>
<gene>
    <name evidence="8" type="ORF">QBC46DRAFT_364259</name>
</gene>
<evidence type="ECO:0000256" key="3">
    <source>
        <dbReference type="ARBA" id="ARBA00023002"/>
    </source>
</evidence>
<dbReference type="InterPro" id="IPR033138">
    <property type="entry name" value="Cu_oxidase_CS"/>
</dbReference>
<dbReference type="InterPro" id="IPR011706">
    <property type="entry name" value="Cu-oxidase_C"/>
</dbReference>
<dbReference type="Pfam" id="PF07732">
    <property type="entry name" value="Cu-oxidase_3"/>
    <property type="match status" value="1"/>
</dbReference>
<dbReference type="PROSITE" id="PS00080">
    <property type="entry name" value="MULTICOPPER_OXIDASE2"/>
    <property type="match status" value="1"/>
</dbReference>
<protein>
    <submittedName>
        <fullName evidence="8">Multicopper oxidase-domain-containing protein</fullName>
    </submittedName>
</protein>
<dbReference type="GO" id="GO:0005507">
    <property type="term" value="F:copper ion binding"/>
    <property type="evidence" value="ECO:0007669"/>
    <property type="project" value="InterPro"/>
</dbReference>
<name>A0AAN6N7E8_9PEZI</name>
<reference evidence="9" key="1">
    <citation type="journal article" date="2023" name="Mol. Phylogenet. Evol.">
        <title>Genome-scale phylogeny and comparative genomics of the fungal order Sordariales.</title>
        <authorList>
            <person name="Hensen N."/>
            <person name="Bonometti L."/>
            <person name="Westerberg I."/>
            <person name="Brannstrom I.O."/>
            <person name="Guillou S."/>
            <person name="Cros-Aarteil S."/>
            <person name="Calhoun S."/>
            <person name="Haridas S."/>
            <person name="Kuo A."/>
            <person name="Mondo S."/>
            <person name="Pangilinan J."/>
            <person name="Riley R."/>
            <person name="LaButti K."/>
            <person name="Andreopoulos B."/>
            <person name="Lipzen A."/>
            <person name="Chen C."/>
            <person name="Yan M."/>
            <person name="Daum C."/>
            <person name="Ng V."/>
            <person name="Clum A."/>
            <person name="Steindorff A."/>
            <person name="Ohm R.A."/>
            <person name="Martin F."/>
            <person name="Silar P."/>
            <person name="Natvig D.O."/>
            <person name="Lalanne C."/>
            <person name="Gautier V."/>
            <person name="Ament-Velasquez S.L."/>
            <person name="Kruys A."/>
            <person name="Hutchinson M.I."/>
            <person name="Powell A.J."/>
            <person name="Barry K."/>
            <person name="Miller A.N."/>
            <person name="Grigoriev I.V."/>
            <person name="Debuchy R."/>
            <person name="Gladieux P."/>
            <person name="Hiltunen Thoren M."/>
            <person name="Johannesson H."/>
        </authorList>
    </citation>
    <scope>NUCLEOTIDE SEQUENCE [LARGE SCALE GENOMIC DNA]</scope>
    <source>
        <strain evidence="9">CBS 340.73</strain>
    </source>
</reference>
<dbReference type="Proteomes" id="UP001303473">
    <property type="component" value="Unassembled WGS sequence"/>
</dbReference>
<evidence type="ECO:0000259" key="5">
    <source>
        <dbReference type="Pfam" id="PF00394"/>
    </source>
</evidence>
<keyword evidence="2" id="KW-0479">Metal-binding</keyword>
<dbReference type="CDD" id="cd13910">
    <property type="entry name" value="CuRO_3_MCO_like_4"/>
    <property type="match status" value="1"/>
</dbReference>
<evidence type="ECO:0000313" key="8">
    <source>
        <dbReference type="EMBL" id="KAK3940215.1"/>
    </source>
</evidence>
<keyword evidence="3" id="KW-0560">Oxidoreductase</keyword>
<dbReference type="PROSITE" id="PS00079">
    <property type="entry name" value="MULTICOPPER_OXIDASE1"/>
    <property type="match status" value="1"/>
</dbReference>
<dbReference type="InterPro" id="IPR002355">
    <property type="entry name" value="Cu_oxidase_Cu_BS"/>
</dbReference>
<keyword evidence="4" id="KW-0186">Copper</keyword>
<evidence type="ECO:0000259" key="7">
    <source>
        <dbReference type="Pfam" id="PF07732"/>
    </source>
</evidence>
<dbReference type="Pfam" id="PF00394">
    <property type="entry name" value="Cu-oxidase"/>
    <property type="match status" value="1"/>
</dbReference>
<organism evidence="8 9">
    <name type="scientific">Diplogelasinospora grovesii</name>
    <dbReference type="NCBI Taxonomy" id="303347"/>
    <lineage>
        <taxon>Eukaryota</taxon>
        <taxon>Fungi</taxon>
        <taxon>Dikarya</taxon>
        <taxon>Ascomycota</taxon>
        <taxon>Pezizomycotina</taxon>
        <taxon>Sordariomycetes</taxon>
        <taxon>Sordariomycetidae</taxon>
        <taxon>Sordariales</taxon>
        <taxon>Diplogelasinosporaceae</taxon>
        <taxon>Diplogelasinospora</taxon>
    </lineage>
</organism>
<evidence type="ECO:0000256" key="1">
    <source>
        <dbReference type="ARBA" id="ARBA00010609"/>
    </source>
</evidence>
<dbReference type="InterPro" id="IPR011707">
    <property type="entry name" value="Cu-oxidase-like_N"/>
</dbReference>
<dbReference type="GO" id="GO:0016491">
    <property type="term" value="F:oxidoreductase activity"/>
    <property type="evidence" value="ECO:0007669"/>
    <property type="project" value="UniProtKB-KW"/>
</dbReference>
<dbReference type="Pfam" id="PF07731">
    <property type="entry name" value="Cu-oxidase_2"/>
    <property type="match status" value="1"/>
</dbReference>
<dbReference type="EMBL" id="MU853799">
    <property type="protein sequence ID" value="KAK3940215.1"/>
    <property type="molecule type" value="Genomic_DNA"/>
</dbReference>
<sequence length="602" mass="65989">MTLTFKLLLPATTPPDTHPSQNVPSPGVEHQAAGIVLHPEWQINRKPVSLFFQWNISQGIRAPDGVKKRVYLVNNEFPGPTIEARSGDEIVVEVQNNLGGGEGVAIHWHGLKLFGGNAFDGAVGITQCAIPPGKTFTYHVKIGGDEHGTFWWHAHSQVQRGDGIFGGLVVHRVQETLAASGEKRVESDMARYGYDREMLLMIGDWFHSSAQDNLKWFTGYEHFGNEPVPDSLLINGKGRYDCSLAVPARPVDCTAVPDLILDTADPEKAERTRWRIINTGSIAGFNLSSVGVTIAPIQVDGGIEVTRGPATQGVGVLHPGERLDVISSPATGPQRLVVSLDPENFKYTNPALNPSQSFAISPSVSGLEELLPPAVKAPLDLATLTPKDDQITPLLPVADQTILLYVKTQILAKFSNQPKAFINHTSWEPQSPPLISLPREKWDKNQLVPSIATTTSQENKKPVWVDIVINNLDDGSHPFHLHGHQFWVLSSYRSPGREAWGSCNPFDGSRLSESSRLNLVSPLKKDTVSVPRRGYVVIRVRADNPGIWMLHCHMLVHLGSGMAMALHVPGVPGDEGNVHSIVHDATQLCTRETGWARWKKKT</sequence>
<dbReference type="PANTHER" id="PTHR11709:SF511">
    <property type="entry name" value="LACCASE"/>
    <property type="match status" value="1"/>
</dbReference>
<comment type="similarity">
    <text evidence="1">Belongs to the multicopper oxidase family.</text>
</comment>
<comment type="caution">
    <text evidence="8">The sequence shown here is derived from an EMBL/GenBank/DDBJ whole genome shotgun (WGS) entry which is preliminary data.</text>
</comment>
<dbReference type="AlphaFoldDB" id="A0AAN6N7E8"/>
<feature type="domain" description="Plastocyanin-like" evidence="5">
    <location>
        <begin position="198"/>
        <end position="327"/>
    </location>
</feature>
<dbReference type="InterPro" id="IPR045087">
    <property type="entry name" value="Cu-oxidase_fam"/>
</dbReference>
<dbReference type="InterPro" id="IPR001117">
    <property type="entry name" value="Cu-oxidase_2nd"/>
</dbReference>
<dbReference type="PANTHER" id="PTHR11709">
    <property type="entry name" value="MULTI-COPPER OXIDASE"/>
    <property type="match status" value="1"/>
</dbReference>
<evidence type="ECO:0000256" key="4">
    <source>
        <dbReference type="ARBA" id="ARBA00023008"/>
    </source>
</evidence>
<dbReference type="InterPro" id="IPR008972">
    <property type="entry name" value="Cupredoxin"/>
</dbReference>
<dbReference type="CDD" id="cd04205">
    <property type="entry name" value="CuRO_2_LCC_like"/>
    <property type="match status" value="1"/>
</dbReference>
<keyword evidence="9" id="KW-1185">Reference proteome</keyword>
<evidence type="ECO:0000313" key="9">
    <source>
        <dbReference type="Proteomes" id="UP001303473"/>
    </source>
</evidence>
<feature type="domain" description="Plastocyanin-like" evidence="7">
    <location>
        <begin position="61"/>
        <end position="172"/>
    </location>
</feature>
<accession>A0AAN6N7E8</accession>
<evidence type="ECO:0000259" key="6">
    <source>
        <dbReference type="Pfam" id="PF07731"/>
    </source>
</evidence>
<evidence type="ECO:0000256" key="2">
    <source>
        <dbReference type="ARBA" id="ARBA00022723"/>
    </source>
</evidence>